<reference evidence="1 2" key="1">
    <citation type="journal article" date="2012" name="J. Bacteriol.">
        <title>Complete genome sequence of the hyperthermophilic cellulolytic Crenarchaeon 'Thermogladius cellulolyticus' 1633.</title>
        <authorList>
            <person name="Mardanov A.V."/>
            <person name="Kochetkova T.V."/>
            <person name="Beletsky A.V."/>
            <person name="Bonch-Osmolovskaya E.A."/>
            <person name="Ravin N.V."/>
            <person name="Skryabin K.G."/>
        </authorList>
    </citation>
    <scope>NUCLEOTIDE SEQUENCE [LARGE SCALE GENOMIC DNA]</scope>
    <source>
        <strain evidence="2">DSM 22663 / VKM B-2946 / 1633</strain>
    </source>
</reference>
<accession>I3TEJ8</accession>
<sequence>MSTTRVNRFKKRTSYWMWLRLTGTQVYTDPLAYTVFVSKRRLEATSTA</sequence>
<dbReference type="STRING" id="1184251.TCELL_0762"/>
<dbReference type="EMBL" id="CP003531">
    <property type="protein sequence ID" value="AFK51186.1"/>
    <property type="molecule type" value="Genomic_DNA"/>
</dbReference>
<dbReference type="AlphaFoldDB" id="I3TEJ8"/>
<evidence type="ECO:0000313" key="2">
    <source>
        <dbReference type="Proteomes" id="UP000005270"/>
    </source>
</evidence>
<keyword evidence="2" id="KW-1185">Reference proteome</keyword>
<dbReference type="HOGENOM" id="CLU_3148153_0_0_2"/>
<evidence type="ECO:0000313" key="1">
    <source>
        <dbReference type="EMBL" id="AFK51186.1"/>
    </source>
</evidence>
<organism evidence="1 2">
    <name type="scientific">Thermogladius calderae (strain DSM 22663 / VKM B-2946 / 1633)</name>
    <dbReference type="NCBI Taxonomy" id="1184251"/>
    <lineage>
        <taxon>Archaea</taxon>
        <taxon>Thermoproteota</taxon>
        <taxon>Thermoprotei</taxon>
        <taxon>Desulfurococcales</taxon>
        <taxon>Desulfurococcaceae</taxon>
        <taxon>Thermogladius</taxon>
    </lineage>
</organism>
<gene>
    <name evidence="1" type="ordered locus">TCELL_0762</name>
</gene>
<dbReference type="InParanoid" id="I3TEJ8"/>
<dbReference type="Proteomes" id="UP000005270">
    <property type="component" value="Chromosome"/>
</dbReference>
<proteinExistence type="predicted"/>
<name>I3TEJ8_THEC1</name>
<dbReference type="RefSeq" id="WP_014737436.1">
    <property type="nucleotide sequence ID" value="NC_017954.1"/>
</dbReference>
<dbReference type="KEGG" id="thg:TCELL_0762"/>
<dbReference type="GeneID" id="43446777"/>
<protein>
    <submittedName>
        <fullName evidence="1">Uncharacterized protein</fullName>
    </submittedName>
</protein>